<dbReference type="GO" id="GO:0003723">
    <property type="term" value="F:RNA binding"/>
    <property type="evidence" value="ECO:0007669"/>
    <property type="project" value="UniProtKB-UniRule"/>
</dbReference>
<proteinExistence type="predicted"/>
<keyword evidence="5" id="KW-1185">Reference proteome</keyword>
<dbReference type="SMART" id="SM00360">
    <property type="entry name" value="RRM"/>
    <property type="match status" value="2"/>
</dbReference>
<evidence type="ECO:0000313" key="4">
    <source>
        <dbReference type="EMBL" id="CAD8080563.1"/>
    </source>
</evidence>
<accession>A0A8S1MU31</accession>
<dbReference type="OMA" id="INFQGRR"/>
<comment type="caution">
    <text evidence="4">The sequence shown here is derived from an EMBL/GenBank/DDBJ whole genome shotgun (WGS) entry which is preliminary data.</text>
</comment>
<name>A0A8S1MU31_PARPR</name>
<protein>
    <recommendedName>
        <fullName evidence="3">RRM domain-containing protein</fullName>
    </recommendedName>
</protein>
<organism evidence="4 5">
    <name type="scientific">Paramecium primaurelia</name>
    <dbReference type="NCBI Taxonomy" id="5886"/>
    <lineage>
        <taxon>Eukaryota</taxon>
        <taxon>Sar</taxon>
        <taxon>Alveolata</taxon>
        <taxon>Ciliophora</taxon>
        <taxon>Intramacronucleata</taxon>
        <taxon>Oligohymenophorea</taxon>
        <taxon>Peniculida</taxon>
        <taxon>Parameciidae</taxon>
        <taxon>Paramecium</taxon>
    </lineage>
</organism>
<dbReference type="Proteomes" id="UP000688137">
    <property type="component" value="Unassembled WGS sequence"/>
</dbReference>
<sequence>MIQIHKLKNKKINQLEFFMSRILLLVKMKKLYLNLYLKKLMMQKNETIINKEGVFQGYGFIEFDKPESAQKALRINNLILDDHLLQLSQSKQKPKQYLNKRKQKSQIEPTNKLLIKNLPFEANAQELRRLLKQYGELKKLRLPKKLYGSIRGFAFAEFLNNEEAQNAAESLQNINFQGRRLVIEYSKEE</sequence>
<evidence type="ECO:0000259" key="3">
    <source>
        <dbReference type="PROSITE" id="PS50102"/>
    </source>
</evidence>
<dbReference type="InterPro" id="IPR000504">
    <property type="entry name" value="RRM_dom"/>
</dbReference>
<feature type="domain" description="RRM" evidence="3">
    <location>
        <begin position="111"/>
        <end position="188"/>
    </location>
</feature>
<evidence type="ECO:0000256" key="2">
    <source>
        <dbReference type="PROSITE-ProRule" id="PRU00176"/>
    </source>
</evidence>
<reference evidence="4" key="1">
    <citation type="submission" date="2021-01" db="EMBL/GenBank/DDBJ databases">
        <authorList>
            <consortium name="Genoscope - CEA"/>
            <person name="William W."/>
        </authorList>
    </citation>
    <scope>NUCLEOTIDE SEQUENCE</scope>
</reference>
<gene>
    <name evidence="4" type="ORF">PPRIM_AZ9-3.1.T0640020</name>
</gene>
<dbReference type="EMBL" id="CAJJDM010000066">
    <property type="protein sequence ID" value="CAD8080563.1"/>
    <property type="molecule type" value="Genomic_DNA"/>
</dbReference>
<keyword evidence="1 2" id="KW-0694">RNA-binding</keyword>
<dbReference type="PANTHER" id="PTHR10352">
    <property type="entry name" value="EUKARYOTIC TRANSLATION INITIATION FACTOR 3 SUBUNIT G"/>
    <property type="match status" value="1"/>
</dbReference>
<evidence type="ECO:0000256" key="1">
    <source>
        <dbReference type="ARBA" id="ARBA00022884"/>
    </source>
</evidence>
<evidence type="ECO:0000313" key="5">
    <source>
        <dbReference type="Proteomes" id="UP000688137"/>
    </source>
</evidence>
<dbReference type="AlphaFoldDB" id="A0A8S1MU31"/>
<dbReference type="PROSITE" id="PS50102">
    <property type="entry name" value="RRM"/>
    <property type="match status" value="1"/>
</dbReference>
<dbReference type="Pfam" id="PF00076">
    <property type="entry name" value="RRM_1"/>
    <property type="match status" value="2"/>
</dbReference>